<name>A0ABN9VEM1_9DINO</name>
<feature type="non-terminal residue" evidence="1">
    <location>
        <position position="1"/>
    </location>
</feature>
<dbReference type="EMBL" id="CAUYUJ010017082">
    <property type="protein sequence ID" value="CAK0871570.1"/>
    <property type="molecule type" value="Genomic_DNA"/>
</dbReference>
<reference evidence="1" key="1">
    <citation type="submission" date="2023-10" db="EMBL/GenBank/DDBJ databases">
        <authorList>
            <person name="Chen Y."/>
            <person name="Shah S."/>
            <person name="Dougan E. K."/>
            <person name="Thang M."/>
            <person name="Chan C."/>
        </authorList>
    </citation>
    <scope>NUCLEOTIDE SEQUENCE [LARGE SCALE GENOMIC DNA]</scope>
</reference>
<keyword evidence="2" id="KW-1185">Reference proteome</keyword>
<gene>
    <name evidence="1" type="ORF">PCOR1329_LOCUS57359</name>
</gene>
<evidence type="ECO:0008006" key="3">
    <source>
        <dbReference type="Google" id="ProtNLM"/>
    </source>
</evidence>
<evidence type="ECO:0000313" key="1">
    <source>
        <dbReference type="EMBL" id="CAK0871570.1"/>
    </source>
</evidence>
<comment type="caution">
    <text evidence="1">The sequence shown here is derived from an EMBL/GenBank/DDBJ whole genome shotgun (WGS) entry which is preliminary data.</text>
</comment>
<feature type="non-terminal residue" evidence="1">
    <location>
        <position position="206"/>
    </location>
</feature>
<proteinExistence type="predicted"/>
<dbReference type="Proteomes" id="UP001189429">
    <property type="component" value="Unassembled WGS sequence"/>
</dbReference>
<organism evidence="1 2">
    <name type="scientific">Prorocentrum cordatum</name>
    <dbReference type="NCBI Taxonomy" id="2364126"/>
    <lineage>
        <taxon>Eukaryota</taxon>
        <taxon>Sar</taxon>
        <taxon>Alveolata</taxon>
        <taxon>Dinophyceae</taxon>
        <taxon>Prorocentrales</taxon>
        <taxon>Prorocentraceae</taxon>
        <taxon>Prorocentrum</taxon>
    </lineage>
</organism>
<evidence type="ECO:0000313" key="2">
    <source>
        <dbReference type="Proteomes" id="UP001189429"/>
    </source>
</evidence>
<sequence length="206" mass="22316">PLALSEMVESLEGQATSEAQREALQLLEKAFAPPSPTERPALVEEGVQRAAAAERAARRSLDKAIKQLADARQWLAECQAKSDAAADELVLAEAKLANEKKALQKGPISAINLSALLEADSDDFYVEDGPLFELEGLEVSSEQLQQFDTFKAKLAASVQEAVRNHFGPGAEALKTQREQLEELKALRTTFKKRRREAEAGSGGATT</sequence>
<accession>A0ABN9VEM1</accession>
<protein>
    <recommendedName>
        <fullName evidence="3">Leucine zipper transcription factor-like protein 1</fullName>
    </recommendedName>
</protein>